<accession>A0AA88EDP9</accession>
<dbReference type="EMBL" id="BTGU01018209">
    <property type="protein sequence ID" value="GMN72919.1"/>
    <property type="molecule type" value="Genomic_DNA"/>
</dbReference>
<feature type="region of interest" description="Disordered" evidence="1">
    <location>
        <begin position="1"/>
        <end position="43"/>
    </location>
</feature>
<dbReference type="Proteomes" id="UP001187192">
    <property type="component" value="Unassembled WGS sequence"/>
</dbReference>
<evidence type="ECO:0000256" key="1">
    <source>
        <dbReference type="SAM" id="MobiDB-lite"/>
    </source>
</evidence>
<evidence type="ECO:0000313" key="6">
    <source>
        <dbReference type="Proteomes" id="UP001187192"/>
    </source>
</evidence>
<sequence>MADGLGGAGNQATHKQQMGEGGEEHEVGEWWTRHGDTITGGWEHSKPSLGYCATVQLMVETQMKSQTTLAGTQLKKLSSN</sequence>
<organism evidence="3 6">
    <name type="scientific">Ficus carica</name>
    <name type="common">Common fig</name>
    <dbReference type="NCBI Taxonomy" id="3494"/>
    <lineage>
        <taxon>Eukaryota</taxon>
        <taxon>Viridiplantae</taxon>
        <taxon>Streptophyta</taxon>
        <taxon>Embryophyta</taxon>
        <taxon>Tracheophyta</taxon>
        <taxon>Spermatophyta</taxon>
        <taxon>Magnoliopsida</taxon>
        <taxon>eudicotyledons</taxon>
        <taxon>Gunneridae</taxon>
        <taxon>Pentapetalae</taxon>
        <taxon>rosids</taxon>
        <taxon>fabids</taxon>
        <taxon>Rosales</taxon>
        <taxon>Moraceae</taxon>
        <taxon>Ficeae</taxon>
        <taxon>Ficus</taxon>
    </lineage>
</organism>
<protein>
    <submittedName>
        <fullName evidence="3">Uncharacterized protein</fullName>
    </submittedName>
</protein>
<evidence type="ECO:0000313" key="3">
    <source>
        <dbReference type="EMBL" id="GMN72912.1"/>
    </source>
</evidence>
<name>A0AA88EDP9_FICCA</name>
<gene>
    <name evidence="2" type="ORF">TIFTF001_055673</name>
    <name evidence="3" type="ORF">TIFTF001_055674</name>
    <name evidence="4" type="ORF">TIFTF001_055675</name>
    <name evidence="5" type="ORF">TIFTF001_055676</name>
</gene>
<dbReference type="AlphaFoldDB" id="A0AA88EDP9"/>
<evidence type="ECO:0000313" key="2">
    <source>
        <dbReference type="EMBL" id="GMN72909.1"/>
    </source>
</evidence>
<dbReference type="EMBL" id="BTGU01018207">
    <property type="protein sequence ID" value="GMN72909.1"/>
    <property type="molecule type" value="Genomic_DNA"/>
</dbReference>
<feature type="compositionally biased region" description="Basic and acidic residues" evidence="1">
    <location>
        <begin position="22"/>
        <end position="36"/>
    </location>
</feature>
<evidence type="ECO:0000313" key="4">
    <source>
        <dbReference type="EMBL" id="GMN72919.1"/>
    </source>
</evidence>
<evidence type="ECO:0000313" key="5">
    <source>
        <dbReference type="EMBL" id="GMN72922.1"/>
    </source>
</evidence>
<reference evidence="3" key="1">
    <citation type="submission" date="2023-07" db="EMBL/GenBank/DDBJ databases">
        <title>draft genome sequence of fig (Ficus carica).</title>
        <authorList>
            <person name="Takahashi T."/>
            <person name="Nishimura K."/>
        </authorList>
    </citation>
    <scope>NUCLEOTIDE SEQUENCE</scope>
</reference>
<comment type="caution">
    <text evidence="3">The sequence shown here is derived from an EMBL/GenBank/DDBJ whole genome shotgun (WGS) entry which is preliminary data.</text>
</comment>
<dbReference type="EMBL" id="BTGU01018210">
    <property type="protein sequence ID" value="GMN72922.1"/>
    <property type="molecule type" value="Genomic_DNA"/>
</dbReference>
<keyword evidence="6" id="KW-1185">Reference proteome</keyword>
<proteinExistence type="predicted"/>
<dbReference type="EMBL" id="BTGU01018208">
    <property type="protein sequence ID" value="GMN72912.1"/>
    <property type="molecule type" value="Genomic_DNA"/>
</dbReference>